<gene>
    <name evidence="2" type="ORF">CVT25_009227</name>
</gene>
<accession>A0A409WWB7</accession>
<feature type="compositionally biased region" description="Pro residues" evidence="1">
    <location>
        <begin position="62"/>
        <end position="72"/>
    </location>
</feature>
<name>A0A409WWB7_PSICY</name>
<feature type="compositionally biased region" description="Low complexity" evidence="1">
    <location>
        <begin position="145"/>
        <end position="161"/>
    </location>
</feature>
<keyword evidence="3" id="KW-1185">Reference proteome</keyword>
<dbReference type="AlphaFoldDB" id="A0A409WWB7"/>
<dbReference type="InParanoid" id="A0A409WWB7"/>
<feature type="region of interest" description="Disordered" evidence="1">
    <location>
        <begin position="1"/>
        <end position="26"/>
    </location>
</feature>
<feature type="region of interest" description="Disordered" evidence="1">
    <location>
        <begin position="57"/>
        <end position="92"/>
    </location>
</feature>
<organism evidence="2 3">
    <name type="scientific">Psilocybe cyanescens</name>
    <dbReference type="NCBI Taxonomy" id="93625"/>
    <lineage>
        <taxon>Eukaryota</taxon>
        <taxon>Fungi</taxon>
        <taxon>Dikarya</taxon>
        <taxon>Basidiomycota</taxon>
        <taxon>Agaricomycotina</taxon>
        <taxon>Agaricomycetes</taxon>
        <taxon>Agaricomycetidae</taxon>
        <taxon>Agaricales</taxon>
        <taxon>Agaricineae</taxon>
        <taxon>Strophariaceae</taxon>
        <taxon>Psilocybe</taxon>
    </lineage>
</organism>
<dbReference type="EMBL" id="NHYD01003097">
    <property type="protein sequence ID" value="PPQ82756.1"/>
    <property type="molecule type" value="Genomic_DNA"/>
</dbReference>
<comment type="caution">
    <text evidence="2">The sequence shown here is derived from an EMBL/GenBank/DDBJ whole genome shotgun (WGS) entry which is preliminary data.</text>
</comment>
<feature type="compositionally biased region" description="Low complexity" evidence="1">
    <location>
        <begin position="73"/>
        <end position="92"/>
    </location>
</feature>
<feature type="compositionally biased region" description="Polar residues" evidence="1">
    <location>
        <begin position="123"/>
        <end position="144"/>
    </location>
</feature>
<evidence type="ECO:0000256" key="1">
    <source>
        <dbReference type="SAM" id="MobiDB-lite"/>
    </source>
</evidence>
<dbReference type="Proteomes" id="UP000283269">
    <property type="component" value="Unassembled WGS sequence"/>
</dbReference>
<evidence type="ECO:0000313" key="3">
    <source>
        <dbReference type="Proteomes" id="UP000283269"/>
    </source>
</evidence>
<sequence>MSSPGLWPSGRGAEEPREGVELGGLMGPMGKAGDVLVRGHANLPSFLAFSPPVRAPPLDIAQPPPPLPPPSLPANNLPAAAPAAAGSSGAGSSTVPVVVSASMLTDVAAKVKAKDGATDGAGSSTSLPPAVKTSDSASTQLTITASASDNNNAARAPALPADIIQGL</sequence>
<proteinExistence type="predicted"/>
<evidence type="ECO:0000313" key="2">
    <source>
        <dbReference type="EMBL" id="PPQ82756.1"/>
    </source>
</evidence>
<reference evidence="2 3" key="1">
    <citation type="journal article" date="2018" name="Evol. Lett.">
        <title>Horizontal gene cluster transfer increased hallucinogenic mushroom diversity.</title>
        <authorList>
            <person name="Reynolds H.T."/>
            <person name="Vijayakumar V."/>
            <person name="Gluck-Thaler E."/>
            <person name="Korotkin H.B."/>
            <person name="Matheny P.B."/>
            <person name="Slot J.C."/>
        </authorList>
    </citation>
    <scope>NUCLEOTIDE SEQUENCE [LARGE SCALE GENOMIC DNA]</scope>
    <source>
        <strain evidence="2 3">2631</strain>
    </source>
</reference>
<protein>
    <submittedName>
        <fullName evidence="2">Uncharacterized protein</fullName>
    </submittedName>
</protein>
<feature type="region of interest" description="Disordered" evidence="1">
    <location>
        <begin position="111"/>
        <end position="167"/>
    </location>
</feature>